<evidence type="ECO:0000256" key="3">
    <source>
        <dbReference type="ARBA" id="ARBA00023157"/>
    </source>
</evidence>
<evidence type="ECO:0000256" key="4">
    <source>
        <dbReference type="ARBA" id="ARBA00023284"/>
    </source>
</evidence>
<evidence type="ECO:0000313" key="8">
    <source>
        <dbReference type="Proteomes" id="UP000191135"/>
    </source>
</evidence>
<accession>A0A1U9Z253</accession>
<keyword evidence="2" id="KW-0560">Oxidoreductase</keyword>
<name>A0A1U9Z253_9HYPH</name>
<dbReference type="InterPro" id="IPR013766">
    <property type="entry name" value="Thioredoxin_domain"/>
</dbReference>
<keyword evidence="7" id="KW-0413">Isomerase</keyword>
<keyword evidence="1 5" id="KW-0732">Signal</keyword>
<dbReference type="PANTHER" id="PTHR13887">
    <property type="entry name" value="GLUTATHIONE S-TRANSFERASE KAPPA"/>
    <property type="match status" value="1"/>
</dbReference>
<dbReference type="CDD" id="cd03023">
    <property type="entry name" value="DsbA_Com1_like"/>
    <property type="match status" value="1"/>
</dbReference>
<keyword evidence="8" id="KW-1185">Reference proteome</keyword>
<sequence length="282" mass="30113" precursor="true">MSARPGETMMPKGENMSSKGLTLAVTAIFATAIASAAATTAAIYHFAPQNTETAAAAPAQADFGERVHDYLMSNPEVLLDVQVALQRKQADEQQAQASQVIAQNQDKLYLPAYDSIMGNPDGAITVVEFFDYNCGYCRRALDDMDAIIATNDDVRFVLKEIPVLGPESEATQRISYAFFKAAPEKYEEFHRALMGSGSRATEATARAVAASLGVDDQAIDQAMQEYPAEEALQEHFGLAGALGVSGTPSYIVGDVMLPGAVGADRLQETIDNIRDCGKGVCS</sequence>
<evidence type="ECO:0000259" key="6">
    <source>
        <dbReference type="PROSITE" id="PS51352"/>
    </source>
</evidence>
<feature type="chain" id="PRO_5010732949" evidence="5">
    <location>
        <begin position="37"/>
        <end position="282"/>
    </location>
</feature>
<proteinExistence type="predicted"/>
<feature type="domain" description="Thioredoxin" evidence="6">
    <location>
        <begin position="89"/>
        <end position="275"/>
    </location>
</feature>
<evidence type="ECO:0000313" key="7">
    <source>
        <dbReference type="EMBL" id="AQZ51775.1"/>
    </source>
</evidence>
<dbReference type="InterPro" id="IPR036249">
    <property type="entry name" value="Thioredoxin-like_sf"/>
</dbReference>
<dbReference type="PROSITE" id="PS51352">
    <property type="entry name" value="THIOREDOXIN_2"/>
    <property type="match status" value="1"/>
</dbReference>
<gene>
    <name evidence="7" type="ORF">Mame_02447</name>
</gene>
<dbReference type="Pfam" id="PF01323">
    <property type="entry name" value="DSBA"/>
    <property type="match status" value="1"/>
</dbReference>
<dbReference type="InterPro" id="IPR001853">
    <property type="entry name" value="DSBA-like_thioredoxin_dom"/>
</dbReference>
<dbReference type="Gene3D" id="3.40.30.10">
    <property type="entry name" value="Glutaredoxin"/>
    <property type="match status" value="1"/>
</dbReference>
<dbReference type="GO" id="GO:0016853">
    <property type="term" value="F:isomerase activity"/>
    <property type="evidence" value="ECO:0007669"/>
    <property type="project" value="UniProtKB-KW"/>
</dbReference>
<feature type="signal peptide" evidence="5">
    <location>
        <begin position="1"/>
        <end position="36"/>
    </location>
</feature>
<dbReference type="Pfam" id="PF18312">
    <property type="entry name" value="ScsC_N"/>
    <property type="match status" value="1"/>
</dbReference>
<dbReference type="PANTHER" id="PTHR13887:SF14">
    <property type="entry name" value="DISULFIDE BOND FORMATION PROTEIN D"/>
    <property type="match status" value="1"/>
</dbReference>
<protein>
    <submittedName>
        <fullName evidence="7">Protein-disulfide isomerase</fullName>
    </submittedName>
</protein>
<evidence type="ECO:0000256" key="5">
    <source>
        <dbReference type="SAM" id="SignalP"/>
    </source>
</evidence>
<evidence type="ECO:0000256" key="1">
    <source>
        <dbReference type="ARBA" id="ARBA00022729"/>
    </source>
</evidence>
<dbReference type="STRING" id="1122214.Mame_02447"/>
<dbReference type="GO" id="GO:0016491">
    <property type="term" value="F:oxidoreductase activity"/>
    <property type="evidence" value="ECO:0007669"/>
    <property type="project" value="UniProtKB-KW"/>
</dbReference>
<reference evidence="7 8" key="1">
    <citation type="submission" date="2017-03" db="EMBL/GenBank/DDBJ databases">
        <title>Foreign affairs: Plasmid Transfer between Roseobacters and Rhizobia.</title>
        <authorList>
            <person name="Bartling P."/>
            <person name="Bunk B."/>
            <person name="Overmann J."/>
            <person name="Brinkmann H."/>
            <person name="Petersen J."/>
        </authorList>
    </citation>
    <scope>NUCLEOTIDE SEQUENCE [LARGE SCALE GENOMIC DNA]</scope>
    <source>
        <strain evidence="7 8">MACL11</strain>
    </source>
</reference>
<keyword evidence="3" id="KW-1015">Disulfide bond</keyword>
<dbReference type="AlphaFoldDB" id="A0A1U9Z253"/>
<dbReference type="Proteomes" id="UP000191135">
    <property type="component" value="Chromosome"/>
</dbReference>
<dbReference type="eggNOG" id="COG1651">
    <property type="taxonomic scope" value="Bacteria"/>
</dbReference>
<organism evidence="7 8">
    <name type="scientific">Martelella mediterranea DSM 17316</name>
    <dbReference type="NCBI Taxonomy" id="1122214"/>
    <lineage>
        <taxon>Bacteria</taxon>
        <taxon>Pseudomonadati</taxon>
        <taxon>Pseudomonadota</taxon>
        <taxon>Alphaproteobacteria</taxon>
        <taxon>Hyphomicrobiales</taxon>
        <taxon>Aurantimonadaceae</taxon>
        <taxon>Martelella</taxon>
    </lineage>
</organism>
<dbReference type="KEGG" id="mmed:Mame_02447"/>
<dbReference type="SUPFAM" id="SSF52833">
    <property type="entry name" value="Thioredoxin-like"/>
    <property type="match status" value="1"/>
</dbReference>
<dbReference type="EMBL" id="CP020330">
    <property type="protein sequence ID" value="AQZ51775.1"/>
    <property type="molecule type" value="Genomic_DNA"/>
</dbReference>
<dbReference type="InterPro" id="IPR041205">
    <property type="entry name" value="ScsC_N"/>
</dbReference>
<evidence type="ECO:0000256" key="2">
    <source>
        <dbReference type="ARBA" id="ARBA00023002"/>
    </source>
</evidence>
<keyword evidence="4" id="KW-0676">Redox-active center</keyword>